<dbReference type="RefSeq" id="WP_390314053.1">
    <property type="nucleotide sequence ID" value="NZ_JBHSPB010000001.1"/>
</dbReference>
<evidence type="ECO:0000259" key="4">
    <source>
        <dbReference type="Pfam" id="PF12802"/>
    </source>
</evidence>
<comment type="caution">
    <text evidence="5">The sequence shown here is derived from an EMBL/GenBank/DDBJ whole genome shotgun (WGS) entry which is preliminary data.</text>
</comment>
<evidence type="ECO:0000313" key="5">
    <source>
        <dbReference type="EMBL" id="MFC5719073.1"/>
    </source>
</evidence>
<name>A0ABW0YWA0_9ACTN</name>
<keyword evidence="2" id="KW-0238">DNA-binding</keyword>
<dbReference type="Pfam" id="PF12802">
    <property type="entry name" value="MarR_2"/>
    <property type="match status" value="1"/>
</dbReference>
<keyword evidence="3" id="KW-0804">Transcription</keyword>
<dbReference type="InterPro" id="IPR052362">
    <property type="entry name" value="HTH-GbsR_regulator"/>
</dbReference>
<proteinExistence type="predicted"/>
<dbReference type="EMBL" id="JBHSPB010000001">
    <property type="protein sequence ID" value="MFC5719073.1"/>
    <property type="molecule type" value="Genomic_DNA"/>
</dbReference>
<feature type="domain" description="HTH marR-type" evidence="4">
    <location>
        <begin position="35"/>
        <end position="92"/>
    </location>
</feature>
<sequence>MPAPAEHPRPQRDEDAAAHFAERFAAELTGASTQRMAARVFATLLVSDSGALTSAELAERLRISPASVSGAIRQLTQMRLASRERDPGSRRERYRLNEELWMEAFTGREQQLLGWTRMLAEASRRLGTDTPAGMRLAETAAFFRYLRSSYAETIARWHERREELIREEVRKLS</sequence>
<dbReference type="PANTHER" id="PTHR38465:SF2">
    <property type="entry name" value="HTH-TYPE TRANSCRIPTIONAL REGULATOR MMPR5"/>
    <property type="match status" value="1"/>
</dbReference>
<organism evidence="5 6">
    <name type="scientific">Streptomyces gamaensis</name>
    <dbReference type="NCBI Taxonomy" id="1763542"/>
    <lineage>
        <taxon>Bacteria</taxon>
        <taxon>Bacillati</taxon>
        <taxon>Actinomycetota</taxon>
        <taxon>Actinomycetes</taxon>
        <taxon>Kitasatosporales</taxon>
        <taxon>Streptomycetaceae</taxon>
        <taxon>Streptomyces</taxon>
    </lineage>
</organism>
<dbReference type="InterPro" id="IPR036388">
    <property type="entry name" value="WH-like_DNA-bd_sf"/>
</dbReference>
<gene>
    <name evidence="5" type="ORF">ACFP1Z_02600</name>
</gene>
<reference evidence="6" key="1">
    <citation type="journal article" date="2019" name="Int. J. Syst. Evol. Microbiol.">
        <title>The Global Catalogue of Microorganisms (GCM) 10K type strain sequencing project: providing services to taxonomists for standard genome sequencing and annotation.</title>
        <authorList>
            <consortium name="The Broad Institute Genomics Platform"/>
            <consortium name="The Broad Institute Genome Sequencing Center for Infectious Disease"/>
            <person name="Wu L."/>
            <person name="Ma J."/>
        </authorList>
    </citation>
    <scope>NUCLEOTIDE SEQUENCE [LARGE SCALE GENOMIC DNA]</scope>
    <source>
        <strain evidence="6">CGMCC 4.7304</strain>
    </source>
</reference>
<evidence type="ECO:0000256" key="2">
    <source>
        <dbReference type="ARBA" id="ARBA00023125"/>
    </source>
</evidence>
<dbReference type="Proteomes" id="UP001596083">
    <property type="component" value="Unassembled WGS sequence"/>
</dbReference>
<evidence type="ECO:0000313" key="6">
    <source>
        <dbReference type="Proteomes" id="UP001596083"/>
    </source>
</evidence>
<dbReference type="PANTHER" id="PTHR38465">
    <property type="entry name" value="HTH-TYPE TRANSCRIPTIONAL REGULATOR MJ1563-RELATED"/>
    <property type="match status" value="1"/>
</dbReference>
<dbReference type="InterPro" id="IPR036390">
    <property type="entry name" value="WH_DNA-bd_sf"/>
</dbReference>
<dbReference type="Gene3D" id="1.10.10.10">
    <property type="entry name" value="Winged helix-like DNA-binding domain superfamily/Winged helix DNA-binding domain"/>
    <property type="match status" value="1"/>
</dbReference>
<evidence type="ECO:0000256" key="1">
    <source>
        <dbReference type="ARBA" id="ARBA00023015"/>
    </source>
</evidence>
<evidence type="ECO:0000256" key="3">
    <source>
        <dbReference type="ARBA" id="ARBA00023163"/>
    </source>
</evidence>
<keyword evidence="1" id="KW-0805">Transcription regulation</keyword>
<keyword evidence="6" id="KW-1185">Reference proteome</keyword>
<dbReference type="SUPFAM" id="SSF46785">
    <property type="entry name" value="Winged helix' DNA-binding domain"/>
    <property type="match status" value="1"/>
</dbReference>
<dbReference type="InterPro" id="IPR000835">
    <property type="entry name" value="HTH_MarR-typ"/>
</dbReference>
<protein>
    <submittedName>
        <fullName evidence="5">GbsR/MarR family transcriptional regulator</fullName>
    </submittedName>
</protein>
<accession>A0ABW0YWA0</accession>